<evidence type="ECO:0000313" key="2">
    <source>
        <dbReference type="Proteomes" id="UP000066042"/>
    </source>
</evidence>
<evidence type="ECO:0000313" key="1">
    <source>
        <dbReference type="EMBL" id="ALM75305.1"/>
    </source>
</evidence>
<protein>
    <submittedName>
        <fullName evidence="1">Uncharacterized protein</fullName>
    </submittedName>
</protein>
<organism evidence="1 2">
    <name type="scientific">Thermococcus barophilus</name>
    <dbReference type="NCBI Taxonomy" id="55802"/>
    <lineage>
        <taxon>Archaea</taxon>
        <taxon>Methanobacteriati</taxon>
        <taxon>Methanobacteriota</taxon>
        <taxon>Thermococci</taxon>
        <taxon>Thermococcales</taxon>
        <taxon>Thermococcaceae</taxon>
        <taxon>Thermococcus</taxon>
    </lineage>
</organism>
<reference evidence="1 2" key="1">
    <citation type="journal article" date="2016" name="Genome Announc.">
        <title>Complete genome sequence of the hyperthermophilic and piezophilic archaeon Thermococcus barophilus Ch5, capable of growth at the expense of hydrogenogenesis from carbon monoxide and formate.</title>
        <authorList>
            <person name="Oger P."/>
            <person name="Sokolova T.G."/>
            <person name="Kozhevnikova D.A."/>
            <person name="Taranov E.A."/>
            <person name="Vannier P."/>
            <person name="Lee H.S."/>
            <person name="Kwon K.K."/>
            <person name="Kang S.G."/>
            <person name="Lee J.H."/>
            <person name="Bonch-Osmolovskaya E.A."/>
            <person name="Lebedinsky A.V."/>
        </authorList>
    </citation>
    <scope>NUCLEOTIDE SEQUENCE [LARGE SCALE GENOMIC DNA]</scope>
    <source>
        <strain evidence="2">Ch5</strain>
    </source>
</reference>
<name>A0A0S1XC36_THEBA</name>
<accession>A0A0S1XC36</accession>
<proteinExistence type="predicted"/>
<dbReference type="AlphaFoldDB" id="A0A0S1XC36"/>
<dbReference type="Proteomes" id="UP000066042">
    <property type="component" value="Chromosome"/>
</dbReference>
<gene>
    <name evidence="1" type="ORF">TBCH5v1_1385</name>
</gene>
<dbReference type="PATRIC" id="fig|55802.8.peg.1364"/>
<sequence>MEVSIGNKDEYYGLKSTLEKVIPGKVRG</sequence>
<dbReference type="EMBL" id="CP013050">
    <property type="protein sequence ID" value="ALM75305.1"/>
    <property type="molecule type" value="Genomic_DNA"/>
</dbReference>